<keyword evidence="2" id="KW-1185">Reference proteome</keyword>
<name>A0AAV4C8A3_9GAST</name>
<accession>A0AAV4C8A3</accession>
<evidence type="ECO:0000313" key="1">
    <source>
        <dbReference type="EMBL" id="GFO27630.1"/>
    </source>
</evidence>
<reference evidence="1 2" key="1">
    <citation type="journal article" date="2021" name="Elife">
        <title>Chloroplast acquisition without the gene transfer in kleptoplastic sea slugs, Plakobranchus ocellatus.</title>
        <authorList>
            <person name="Maeda T."/>
            <person name="Takahashi S."/>
            <person name="Yoshida T."/>
            <person name="Shimamura S."/>
            <person name="Takaki Y."/>
            <person name="Nagai Y."/>
            <person name="Toyoda A."/>
            <person name="Suzuki Y."/>
            <person name="Arimoto A."/>
            <person name="Ishii H."/>
            <person name="Satoh N."/>
            <person name="Nishiyama T."/>
            <person name="Hasebe M."/>
            <person name="Maruyama T."/>
            <person name="Minagawa J."/>
            <person name="Obokata J."/>
            <person name="Shigenobu S."/>
        </authorList>
    </citation>
    <scope>NUCLEOTIDE SEQUENCE [LARGE SCALE GENOMIC DNA]</scope>
</reference>
<dbReference type="EMBL" id="BLXT01005934">
    <property type="protein sequence ID" value="GFO27630.1"/>
    <property type="molecule type" value="Genomic_DNA"/>
</dbReference>
<gene>
    <name evidence="1" type="ORF">PoB_005413500</name>
</gene>
<proteinExistence type="predicted"/>
<evidence type="ECO:0000313" key="2">
    <source>
        <dbReference type="Proteomes" id="UP000735302"/>
    </source>
</evidence>
<dbReference type="Proteomes" id="UP000735302">
    <property type="component" value="Unassembled WGS sequence"/>
</dbReference>
<protein>
    <submittedName>
        <fullName evidence="1">Uncharacterized protein</fullName>
    </submittedName>
</protein>
<organism evidence="1 2">
    <name type="scientific">Plakobranchus ocellatus</name>
    <dbReference type="NCBI Taxonomy" id="259542"/>
    <lineage>
        <taxon>Eukaryota</taxon>
        <taxon>Metazoa</taxon>
        <taxon>Spiralia</taxon>
        <taxon>Lophotrochozoa</taxon>
        <taxon>Mollusca</taxon>
        <taxon>Gastropoda</taxon>
        <taxon>Heterobranchia</taxon>
        <taxon>Euthyneura</taxon>
        <taxon>Panpulmonata</taxon>
        <taxon>Sacoglossa</taxon>
        <taxon>Placobranchoidea</taxon>
        <taxon>Plakobranchidae</taxon>
        <taxon>Plakobranchus</taxon>
    </lineage>
</organism>
<comment type="caution">
    <text evidence="1">The sequence shown here is derived from an EMBL/GenBank/DDBJ whole genome shotgun (WGS) entry which is preliminary data.</text>
</comment>
<sequence>MSTTRWSQAFRPPIKPSRRSWARIFDKRVIPDLRRDPLSATPPTPLSKKGDIIKVQKEGPMIYVHHRARLGKIRSRLLATIMVPLSLSLKITSMDCTTHPEGRPMATSR</sequence>
<dbReference type="AlphaFoldDB" id="A0AAV4C8A3"/>